<organism evidence="1">
    <name type="scientific">Arundo donax</name>
    <name type="common">Giant reed</name>
    <name type="synonym">Donax arundinaceus</name>
    <dbReference type="NCBI Taxonomy" id="35708"/>
    <lineage>
        <taxon>Eukaryota</taxon>
        <taxon>Viridiplantae</taxon>
        <taxon>Streptophyta</taxon>
        <taxon>Embryophyta</taxon>
        <taxon>Tracheophyta</taxon>
        <taxon>Spermatophyta</taxon>
        <taxon>Magnoliopsida</taxon>
        <taxon>Liliopsida</taxon>
        <taxon>Poales</taxon>
        <taxon>Poaceae</taxon>
        <taxon>PACMAD clade</taxon>
        <taxon>Arundinoideae</taxon>
        <taxon>Arundineae</taxon>
        <taxon>Arundo</taxon>
    </lineage>
</organism>
<dbReference type="AlphaFoldDB" id="A0A0A9AIY3"/>
<dbReference type="EMBL" id="GBRH01246276">
    <property type="protein sequence ID" value="JAD51619.1"/>
    <property type="molecule type" value="Transcribed_RNA"/>
</dbReference>
<reference evidence="1" key="1">
    <citation type="submission" date="2014-09" db="EMBL/GenBank/DDBJ databases">
        <authorList>
            <person name="Magalhaes I.L.F."/>
            <person name="Oliveira U."/>
            <person name="Santos F.R."/>
            <person name="Vidigal T.H.D.A."/>
            <person name="Brescovit A.D."/>
            <person name="Santos A.J."/>
        </authorList>
    </citation>
    <scope>NUCLEOTIDE SEQUENCE</scope>
    <source>
        <tissue evidence="1">Shoot tissue taken approximately 20 cm above the soil surface</tissue>
    </source>
</reference>
<name>A0A0A9AIY3_ARUDO</name>
<accession>A0A0A9AIY3</accession>
<protein>
    <submittedName>
        <fullName evidence="1">Uncharacterized protein</fullName>
    </submittedName>
</protein>
<evidence type="ECO:0000313" key="1">
    <source>
        <dbReference type="EMBL" id="JAD51619.1"/>
    </source>
</evidence>
<reference evidence="1" key="2">
    <citation type="journal article" date="2015" name="Data Brief">
        <title>Shoot transcriptome of the giant reed, Arundo donax.</title>
        <authorList>
            <person name="Barrero R.A."/>
            <person name="Guerrero F.D."/>
            <person name="Moolhuijzen P."/>
            <person name="Goolsby J.A."/>
            <person name="Tidwell J."/>
            <person name="Bellgard S.E."/>
            <person name="Bellgard M.I."/>
        </authorList>
    </citation>
    <scope>NUCLEOTIDE SEQUENCE</scope>
    <source>
        <tissue evidence="1">Shoot tissue taken approximately 20 cm above the soil surface</tissue>
    </source>
</reference>
<sequence>MSRMGRPAMRLFSGVGWITS</sequence>
<proteinExistence type="predicted"/>